<evidence type="ECO:0000256" key="4">
    <source>
        <dbReference type="ARBA" id="ARBA00023163"/>
    </source>
</evidence>
<evidence type="ECO:0000256" key="1">
    <source>
        <dbReference type="ARBA" id="ARBA00022553"/>
    </source>
</evidence>
<dbReference type="InterPro" id="IPR001789">
    <property type="entry name" value="Sig_transdc_resp-reg_receiver"/>
</dbReference>
<dbReference type="Pfam" id="PF00196">
    <property type="entry name" value="GerE"/>
    <property type="match status" value="1"/>
</dbReference>
<keyword evidence="4" id="KW-0804">Transcription</keyword>
<dbReference type="PANTHER" id="PTHR43214">
    <property type="entry name" value="TWO-COMPONENT RESPONSE REGULATOR"/>
    <property type="match status" value="1"/>
</dbReference>
<proteinExistence type="predicted"/>
<dbReference type="GO" id="GO:0006355">
    <property type="term" value="P:regulation of DNA-templated transcription"/>
    <property type="evidence" value="ECO:0007669"/>
    <property type="project" value="InterPro"/>
</dbReference>
<reference evidence="8 9" key="1">
    <citation type="submission" date="2016-10" db="EMBL/GenBank/DDBJ databases">
        <authorList>
            <person name="de Groot N.N."/>
        </authorList>
    </citation>
    <scope>NUCLEOTIDE SEQUENCE [LARGE SCALE GENOMIC DNA]</scope>
    <source>
        <strain evidence="8 9">DSM 2895</strain>
    </source>
</reference>
<protein>
    <submittedName>
        <fullName evidence="8">Two component transcriptional regulator, LuxR family</fullName>
    </submittedName>
</protein>
<dbReference type="Gene3D" id="3.40.50.2300">
    <property type="match status" value="1"/>
</dbReference>
<feature type="modified residue" description="4-aspartylphosphate" evidence="5">
    <location>
        <position position="56"/>
    </location>
</feature>
<dbReference type="SUPFAM" id="SSF46894">
    <property type="entry name" value="C-terminal effector domain of the bipartite response regulators"/>
    <property type="match status" value="1"/>
</dbReference>
<dbReference type="Pfam" id="PF00072">
    <property type="entry name" value="Response_reg"/>
    <property type="match status" value="1"/>
</dbReference>
<dbReference type="PROSITE" id="PS50043">
    <property type="entry name" value="HTH_LUXR_2"/>
    <property type="match status" value="1"/>
</dbReference>
<sequence>MKKISIVLIEDHVIVRSGLTMFLNNQPDIIVVGEAADGKEGLLRLHAVRPDVVITDLSMPKGMDGFTTLQEIRLSFPDVPVLVLTMYDDEIYLKEVLRLGAHGFVLKQTDPYQLLAAIRTLVEGKKYYDTTFTEGTILRFLNEIKKEETKALLTAREEEVLRLTARGYTNKEISDKLFISVKTVENHKTSLMKKLHITTRAELVQYAIEKGLLHVQKPL</sequence>
<dbReference type="SMART" id="SM00448">
    <property type="entry name" value="REC"/>
    <property type="match status" value="1"/>
</dbReference>
<gene>
    <name evidence="8" type="ORF">SAMN04487909_101385</name>
</gene>
<dbReference type="RefSeq" id="WP_052812337.1">
    <property type="nucleotide sequence ID" value="NZ_BJOA01000001.1"/>
</dbReference>
<dbReference type="InterPro" id="IPR000792">
    <property type="entry name" value="Tscrpt_reg_LuxR_C"/>
</dbReference>
<feature type="domain" description="Response regulatory" evidence="7">
    <location>
        <begin position="5"/>
        <end position="122"/>
    </location>
</feature>
<dbReference type="GO" id="GO:0000160">
    <property type="term" value="P:phosphorelay signal transduction system"/>
    <property type="evidence" value="ECO:0007669"/>
    <property type="project" value="InterPro"/>
</dbReference>
<evidence type="ECO:0000256" key="2">
    <source>
        <dbReference type="ARBA" id="ARBA00023015"/>
    </source>
</evidence>
<dbReference type="PROSITE" id="PS00622">
    <property type="entry name" value="HTH_LUXR_1"/>
    <property type="match status" value="1"/>
</dbReference>
<organism evidence="8 9">
    <name type="scientific">Aneurinibacillus migulanus</name>
    <name type="common">Bacillus migulanus</name>
    <dbReference type="NCBI Taxonomy" id="47500"/>
    <lineage>
        <taxon>Bacteria</taxon>
        <taxon>Bacillati</taxon>
        <taxon>Bacillota</taxon>
        <taxon>Bacilli</taxon>
        <taxon>Bacillales</taxon>
        <taxon>Paenibacillaceae</taxon>
        <taxon>Aneurinibacillus group</taxon>
        <taxon>Aneurinibacillus</taxon>
    </lineage>
</organism>
<dbReference type="PRINTS" id="PR00038">
    <property type="entry name" value="HTHLUXR"/>
</dbReference>
<dbReference type="EMBL" id="FNED01000001">
    <property type="protein sequence ID" value="SDI05657.1"/>
    <property type="molecule type" value="Genomic_DNA"/>
</dbReference>
<evidence type="ECO:0000313" key="9">
    <source>
        <dbReference type="Proteomes" id="UP000182836"/>
    </source>
</evidence>
<dbReference type="InterPro" id="IPR016032">
    <property type="entry name" value="Sig_transdc_resp-reg_C-effctor"/>
</dbReference>
<keyword evidence="1 5" id="KW-0597">Phosphoprotein</keyword>
<name>A0A1G8HG49_ANEMI</name>
<dbReference type="GO" id="GO:0003677">
    <property type="term" value="F:DNA binding"/>
    <property type="evidence" value="ECO:0007669"/>
    <property type="project" value="UniProtKB-KW"/>
</dbReference>
<evidence type="ECO:0000259" key="6">
    <source>
        <dbReference type="PROSITE" id="PS50043"/>
    </source>
</evidence>
<dbReference type="InterPro" id="IPR011006">
    <property type="entry name" value="CheY-like_superfamily"/>
</dbReference>
<dbReference type="PANTHER" id="PTHR43214:SF41">
    <property type="entry name" value="NITRATE_NITRITE RESPONSE REGULATOR PROTEIN NARP"/>
    <property type="match status" value="1"/>
</dbReference>
<keyword evidence="2" id="KW-0805">Transcription regulation</keyword>
<dbReference type="SUPFAM" id="SSF52172">
    <property type="entry name" value="CheY-like"/>
    <property type="match status" value="1"/>
</dbReference>
<keyword evidence="3" id="KW-0238">DNA-binding</keyword>
<evidence type="ECO:0000259" key="7">
    <source>
        <dbReference type="PROSITE" id="PS50110"/>
    </source>
</evidence>
<accession>A0A1G8HG49</accession>
<dbReference type="OrthoDB" id="9780153at2"/>
<evidence type="ECO:0000256" key="3">
    <source>
        <dbReference type="ARBA" id="ARBA00023125"/>
    </source>
</evidence>
<evidence type="ECO:0000256" key="5">
    <source>
        <dbReference type="PROSITE-ProRule" id="PRU00169"/>
    </source>
</evidence>
<dbReference type="InterPro" id="IPR039420">
    <property type="entry name" value="WalR-like"/>
</dbReference>
<dbReference type="SMART" id="SM00421">
    <property type="entry name" value="HTH_LUXR"/>
    <property type="match status" value="1"/>
</dbReference>
<dbReference type="InterPro" id="IPR058245">
    <property type="entry name" value="NreC/VraR/RcsB-like_REC"/>
</dbReference>
<dbReference type="CDD" id="cd17535">
    <property type="entry name" value="REC_NarL-like"/>
    <property type="match status" value="1"/>
</dbReference>
<feature type="domain" description="HTH luxR-type" evidence="6">
    <location>
        <begin position="146"/>
        <end position="211"/>
    </location>
</feature>
<dbReference type="AlphaFoldDB" id="A0A1G8HG49"/>
<dbReference type="PROSITE" id="PS50110">
    <property type="entry name" value="RESPONSE_REGULATORY"/>
    <property type="match status" value="1"/>
</dbReference>
<dbReference type="Proteomes" id="UP000182836">
    <property type="component" value="Unassembled WGS sequence"/>
</dbReference>
<evidence type="ECO:0000313" key="8">
    <source>
        <dbReference type="EMBL" id="SDI05657.1"/>
    </source>
</evidence>
<dbReference type="CDD" id="cd06170">
    <property type="entry name" value="LuxR_C_like"/>
    <property type="match status" value="1"/>
</dbReference>
<dbReference type="GeneID" id="42308294"/>